<comment type="caution">
    <text evidence="2">The sequence shown here is derived from an EMBL/GenBank/DDBJ whole genome shotgun (WGS) entry which is preliminary data.</text>
</comment>
<protein>
    <recommendedName>
        <fullName evidence="4">Phytanoyl-CoA dioxygenase family protein</fullName>
    </recommendedName>
</protein>
<dbReference type="InterPro" id="IPR008775">
    <property type="entry name" value="Phytyl_CoA_dOase-like"/>
</dbReference>
<sequence length="372" mass="41218">MDSEPVITQPPDLTRLHNSSSPTVPTKLPSSSDTTTTTTNANDTSTSQEPPSYLSRLQKDGFVVIPNLLPPHLLLASQASCKYLIQRTRPGGFWPHVRTVPKQYPPWPKYETPDQNLNIWGIQHLLHPHLTNLRDIFAEIYFSNEVLTVVKQLLADPTPSTSSSQPDATAAVPDSALVMELFNLLISPSHSRPFELEWHRDDIRPTATAAQELALLAAKAPRGRQLHAQYNLALTEDASLLVIPGSHRRARTHTERHAGQYDPLPSEINVHLNPGDAVFYDSNILHRGVYTGIDAERELGRMTLHGSVGLKGYGAERSRQVLQHAVGEWVETPGAEFANVQDEGKRARAEAMRMALIEMGKGREHVGYSLEG</sequence>
<dbReference type="Pfam" id="PF05721">
    <property type="entry name" value="PhyH"/>
    <property type="match status" value="1"/>
</dbReference>
<reference evidence="2 3" key="1">
    <citation type="submission" date="2023-08" db="EMBL/GenBank/DDBJ databases">
        <title>Black Yeasts Isolated from many extreme environments.</title>
        <authorList>
            <person name="Coleine C."/>
            <person name="Stajich J.E."/>
            <person name="Selbmann L."/>
        </authorList>
    </citation>
    <scope>NUCLEOTIDE SEQUENCE [LARGE SCALE GENOMIC DNA]</scope>
    <source>
        <strain evidence="2 3">CCFEE 5885</strain>
    </source>
</reference>
<name>A0ABR0JYZ9_9EURO</name>
<dbReference type="Proteomes" id="UP001345013">
    <property type="component" value="Unassembled WGS sequence"/>
</dbReference>
<dbReference type="PANTHER" id="PTHR40470">
    <property type="entry name" value="PHYTANOYL-COA DIOXYGENASE FAMILY PROTEIN (AFU_ORTHOLOGUE AFUA_2G15850)"/>
    <property type="match status" value="1"/>
</dbReference>
<gene>
    <name evidence="2" type="ORF">LTR24_008764</name>
</gene>
<accession>A0ABR0JYZ9</accession>
<dbReference type="EMBL" id="JAVRRG010000162">
    <property type="protein sequence ID" value="KAK5079959.1"/>
    <property type="molecule type" value="Genomic_DNA"/>
</dbReference>
<keyword evidence="3" id="KW-1185">Reference proteome</keyword>
<dbReference type="Gene3D" id="2.60.120.620">
    <property type="entry name" value="q2cbj1_9rhob like domain"/>
    <property type="match status" value="1"/>
</dbReference>
<evidence type="ECO:0008006" key="4">
    <source>
        <dbReference type="Google" id="ProtNLM"/>
    </source>
</evidence>
<dbReference type="PANTHER" id="PTHR40470:SF1">
    <property type="entry name" value="PHYTANOYL-COA DIOXYGENASE FAMILY PROTEIN (AFU_ORTHOLOGUE AFUA_2G15850)"/>
    <property type="match status" value="1"/>
</dbReference>
<organism evidence="2 3">
    <name type="scientific">Lithohypha guttulata</name>
    <dbReference type="NCBI Taxonomy" id="1690604"/>
    <lineage>
        <taxon>Eukaryota</taxon>
        <taxon>Fungi</taxon>
        <taxon>Dikarya</taxon>
        <taxon>Ascomycota</taxon>
        <taxon>Pezizomycotina</taxon>
        <taxon>Eurotiomycetes</taxon>
        <taxon>Chaetothyriomycetidae</taxon>
        <taxon>Chaetothyriales</taxon>
        <taxon>Trichomeriaceae</taxon>
        <taxon>Lithohypha</taxon>
    </lineage>
</organism>
<proteinExistence type="predicted"/>
<dbReference type="SUPFAM" id="SSF51197">
    <property type="entry name" value="Clavaminate synthase-like"/>
    <property type="match status" value="1"/>
</dbReference>
<evidence type="ECO:0000313" key="3">
    <source>
        <dbReference type="Proteomes" id="UP001345013"/>
    </source>
</evidence>
<evidence type="ECO:0000256" key="1">
    <source>
        <dbReference type="SAM" id="MobiDB-lite"/>
    </source>
</evidence>
<feature type="region of interest" description="Disordered" evidence="1">
    <location>
        <begin position="1"/>
        <end position="52"/>
    </location>
</feature>
<evidence type="ECO:0000313" key="2">
    <source>
        <dbReference type="EMBL" id="KAK5079959.1"/>
    </source>
</evidence>
<feature type="compositionally biased region" description="Low complexity" evidence="1">
    <location>
        <begin position="30"/>
        <end position="47"/>
    </location>
</feature>